<dbReference type="STRING" id="6669.E9HVC0"/>
<keyword evidence="4" id="KW-1185">Reference proteome</keyword>
<keyword evidence="1" id="KW-0732">Signal</keyword>
<evidence type="ECO:0000313" key="4">
    <source>
        <dbReference type="Proteomes" id="UP000000305"/>
    </source>
</evidence>
<sequence length="482" mass="52606">MSKLQHLILVVVLVLQASISCASLANVQGDNEGLKVARQIPLINSYYNYNPSYAWRPWNSPYYQNYQPSARIPQTTTGLSPAAFPTVESTYVDFGGPSSCRSDCSEERGNCLDPVTCSMAGGRASGSCVNGFVCCVSVVNTCHSHGSWNGDGLVILNNTYWQSSLRPIEPSSSCTLTVKLDSRYPDPSNPVPNPLLPIPYPQKPICQVRLDFLVFSISQPDAESVCSGDYFEVAGATNNVPTICGFNDGQHMYLHVPNSAYTPTDLQLTFNFGPSSSEIRAWNILVSMIPCDSGNMAPMDCLQYFTRRTGSVKTFNWRDVAGSATRQLANQDYSICFRTVTVVQRQLCLTPCQVVTSQKPFSISTATTYAVTPPVPTFTTFTPDVSQLVSLNCNNDYLVVPGGFNVGNPPAVLNMAFDRYCGERFNALPGSTNSTTICTTAMPFRMLYRTNRDETLTSPTSDAPANSIPANGNRGFCLNFKV</sequence>
<feature type="chain" id="PRO_5003241357" description="CUB domain-containing protein" evidence="1">
    <location>
        <begin position="22"/>
        <end position="482"/>
    </location>
</feature>
<dbReference type="Proteomes" id="UP000000305">
    <property type="component" value="Unassembled WGS sequence"/>
</dbReference>
<dbReference type="InParanoid" id="E9HVC0"/>
<dbReference type="KEGG" id="dpx:DAPPUDRAFT_305119"/>
<reference evidence="3 4" key="1">
    <citation type="journal article" date="2011" name="Science">
        <title>The ecoresponsive genome of Daphnia pulex.</title>
        <authorList>
            <person name="Colbourne J.K."/>
            <person name="Pfrender M.E."/>
            <person name="Gilbert D."/>
            <person name="Thomas W.K."/>
            <person name="Tucker A."/>
            <person name="Oakley T.H."/>
            <person name="Tokishita S."/>
            <person name="Aerts A."/>
            <person name="Arnold G.J."/>
            <person name="Basu M.K."/>
            <person name="Bauer D.J."/>
            <person name="Caceres C.E."/>
            <person name="Carmel L."/>
            <person name="Casola C."/>
            <person name="Choi J.H."/>
            <person name="Detter J.C."/>
            <person name="Dong Q."/>
            <person name="Dusheyko S."/>
            <person name="Eads B.D."/>
            <person name="Frohlich T."/>
            <person name="Geiler-Samerotte K.A."/>
            <person name="Gerlach D."/>
            <person name="Hatcher P."/>
            <person name="Jogdeo S."/>
            <person name="Krijgsveld J."/>
            <person name="Kriventseva E.V."/>
            <person name="Kultz D."/>
            <person name="Laforsch C."/>
            <person name="Lindquist E."/>
            <person name="Lopez J."/>
            <person name="Manak J.R."/>
            <person name="Muller J."/>
            <person name="Pangilinan J."/>
            <person name="Patwardhan R.P."/>
            <person name="Pitluck S."/>
            <person name="Pritham E.J."/>
            <person name="Rechtsteiner A."/>
            <person name="Rho M."/>
            <person name="Rogozin I.B."/>
            <person name="Sakarya O."/>
            <person name="Salamov A."/>
            <person name="Schaack S."/>
            <person name="Shapiro H."/>
            <person name="Shiga Y."/>
            <person name="Skalitzky C."/>
            <person name="Smith Z."/>
            <person name="Souvorov A."/>
            <person name="Sung W."/>
            <person name="Tang Z."/>
            <person name="Tsuchiya D."/>
            <person name="Tu H."/>
            <person name="Vos H."/>
            <person name="Wang M."/>
            <person name="Wolf Y.I."/>
            <person name="Yamagata H."/>
            <person name="Yamada T."/>
            <person name="Ye Y."/>
            <person name="Shaw J.R."/>
            <person name="Andrews J."/>
            <person name="Crease T.J."/>
            <person name="Tang H."/>
            <person name="Lucas S.M."/>
            <person name="Robertson H.M."/>
            <person name="Bork P."/>
            <person name="Koonin E.V."/>
            <person name="Zdobnov E.M."/>
            <person name="Grigoriev I.V."/>
            <person name="Lynch M."/>
            <person name="Boore J.L."/>
        </authorList>
    </citation>
    <scope>NUCLEOTIDE SEQUENCE [LARGE SCALE GENOMIC DNA]</scope>
</reference>
<evidence type="ECO:0000259" key="2">
    <source>
        <dbReference type="Pfam" id="PF26080"/>
    </source>
</evidence>
<evidence type="ECO:0000256" key="1">
    <source>
        <dbReference type="SAM" id="SignalP"/>
    </source>
</evidence>
<dbReference type="EMBL" id="GL732848">
    <property type="protein sequence ID" value="EFX64299.1"/>
    <property type="molecule type" value="Genomic_DNA"/>
</dbReference>
<feature type="signal peptide" evidence="1">
    <location>
        <begin position="1"/>
        <end position="21"/>
    </location>
</feature>
<dbReference type="PANTHER" id="PTHR33236">
    <property type="entry name" value="INTRAFLAGELLAR TRANSPORT PROTEIN 122 FAMILY PROTEIN-RELATED"/>
    <property type="match status" value="1"/>
</dbReference>
<dbReference type="OMA" id="TICGFND"/>
<dbReference type="PROSITE" id="PS51257">
    <property type="entry name" value="PROKAR_LIPOPROTEIN"/>
    <property type="match status" value="1"/>
</dbReference>
<dbReference type="InterPro" id="IPR058698">
    <property type="entry name" value="CUB_metazoa"/>
</dbReference>
<protein>
    <recommendedName>
        <fullName evidence="2">CUB domain-containing protein</fullName>
    </recommendedName>
</protein>
<dbReference type="HOGENOM" id="CLU_022631_1_1_1"/>
<feature type="domain" description="CUB" evidence="2">
    <location>
        <begin position="298"/>
        <end position="481"/>
    </location>
</feature>
<organism evidence="3 4">
    <name type="scientific">Daphnia pulex</name>
    <name type="common">Water flea</name>
    <dbReference type="NCBI Taxonomy" id="6669"/>
    <lineage>
        <taxon>Eukaryota</taxon>
        <taxon>Metazoa</taxon>
        <taxon>Ecdysozoa</taxon>
        <taxon>Arthropoda</taxon>
        <taxon>Crustacea</taxon>
        <taxon>Branchiopoda</taxon>
        <taxon>Diplostraca</taxon>
        <taxon>Cladocera</taxon>
        <taxon>Anomopoda</taxon>
        <taxon>Daphniidae</taxon>
        <taxon>Daphnia</taxon>
    </lineage>
</organism>
<dbReference type="Pfam" id="PF26080">
    <property type="entry name" value="CUB_animal"/>
    <property type="match status" value="1"/>
</dbReference>
<dbReference type="PANTHER" id="PTHR33236:SF5">
    <property type="entry name" value="CUB DOMAIN-CONTAINING PROTEIN"/>
    <property type="match status" value="1"/>
</dbReference>
<name>E9HVC0_DAPPU</name>
<evidence type="ECO:0000313" key="3">
    <source>
        <dbReference type="EMBL" id="EFX64299.1"/>
    </source>
</evidence>
<dbReference type="PhylomeDB" id="E9HVC0"/>
<accession>E9HVC0</accession>
<proteinExistence type="predicted"/>
<gene>
    <name evidence="3" type="ORF">DAPPUDRAFT_305119</name>
</gene>
<dbReference type="OrthoDB" id="6337346at2759"/>
<dbReference type="AlphaFoldDB" id="E9HVC0"/>